<dbReference type="GO" id="GO:0003676">
    <property type="term" value="F:nucleic acid binding"/>
    <property type="evidence" value="ECO:0007669"/>
    <property type="project" value="InterPro"/>
</dbReference>
<gene>
    <name evidence="3" type="ORF">T10_13187</name>
</gene>
<dbReference type="GO" id="GO:0015074">
    <property type="term" value="P:DNA integration"/>
    <property type="evidence" value="ECO:0007669"/>
    <property type="project" value="InterPro"/>
</dbReference>
<dbReference type="Gene3D" id="3.30.420.10">
    <property type="entry name" value="Ribonuclease H-like superfamily/Ribonuclease H"/>
    <property type="match status" value="1"/>
</dbReference>
<reference evidence="3 4" key="1">
    <citation type="submission" date="2015-01" db="EMBL/GenBank/DDBJ databases">
        <title>Evolution of Trichinella species and genotypes.</title>
        <authorList>
            <person name="Korhonen P.K."/>
            <person name="Edoardo P."/>
            <person name="Giuseppe L.R."/>
            <person name="Gasser R.B."/>
        </authorList>
    </citation>
    <scope>NUCLEOTIDE SEQUENCE [LARGE SCALE GENOMIC DNA]</scope>
    <source>
        <strain evidence="3">ISS1980</strain>
    </source>
</reference>
<dbReference type="STRING" id="268474.A0A0V1MC94"/>
<dbReference type="InterPro" id="IPR043502">
    <property type="entry name" value="DNA/RNA_pol_sf"/>
</dbReference>
<evidence type="ECO:0000313" key="4">
    <source>
        <dbReference type="Proteomes" id="UP000054843"/>
    </source>
</evidence>
<evidence type="ECO:0000259" key="2">
    <source>
        <dbReference type="PROSITE" id="PS50994"/>
    </source>
</evidence>
<dbReference type="InterPro" id="IPR001584">
    <property type="entry name" value="Integrase_cat-core"/>
</dbReference>
<feature type="region of interest" description="Disordered" evidence="1">
    <location>
        <begin position="52"/>
        <end position="76"/>
    </location>
</feature>
<dbReference type="EMBL" id="JYDO01000137">
    <property type="protein sequence ID" value="KRZ69398.1"/>
    <property type="molecule type" value="Genomic_DNA"/>
</dbReference>
<dbReference type="AlphaFoldDB" id="A0A0V1MC94"/>
<dbReference type="SUPFAM" id="SSF53098">
    <property type="entry name" value="Ribonuclease H-like"/>
    <property type="match status" value="1"/>
</dbReference>
<dbReference type="PANTHER" id="PTHR38681:SF1">
    <property type="entry name" value="RETROVIRUS-RELATED POL POLYPROTEIN FROM TRANSPOSON 412-LIKE PROTEIN"/>
    <property type="match status" value="1"/>
</dbReference>
<feature type="compositionally biased region" description="Basic residues" evidence="1">
    <location>
        <begin position="63"/>
        <end position="72"/>
    </location>
</feature>
<dbReference type="InterPro" id="IPR036397">
    <property type="entry name" value="RNaseH_sf"/>
</dbReference>
<sequence length="641" mass="70682">GLNYLKWTPRSLEEDAPTTSSAWHPGKQGPSWLLVNPGRATSLPFLGHTVDANGIRPLPTKSKQSKPSRHPKPGVSSADFSALRFLPHIATTLALLDAIASAAASTRIILTHEQLEAFNAAKDALANATMLHHPPPRQLIKHFHHAVEGQRFMFYTDHKAAGSALIRPSNNLNDRETRHLDLNMSLTDDVRHISGSINVVADALSQNVNALLPATSNHSIAADVAWAQSVDPDLHQIAQATSFRLQPQEIPNSPFPLHVPPRASTCWYRYASSYSVPSAACHTLASAQLSIRVAWHTRRRRPVDSGLYQLPVCQNTVAHALTASGIPLTRALIRARPSGHHGATPTVRWLQPIHDITASTVARTCLTNWIARFSVPSNVATGKGQQFSSHTWATLKKMFGCQHISVSAYHPQANGIVERFRRHLKASLIAHMHSTWAKGTTALPLVLLGIRTALKEDLNCLTAEMLYGSVLPLAADFFLSDATTSCSYPTAFADALTRPMQRLRPTAPRHRVQNPFIHGALAHYSHVFVQEANRMNSLVPLYFCPHTCPGERLVTMGACLGTCNDRNRKRLLGPTPDILPGNGSGRMARDNGRFFHFDWRTVLASSRQPLAVKLFPPGTPWDIYWDELKRRDLDTYCQASP</sequence>
<dbReference type="SUPFAM" id="SSF56672">
    <property type="entry name" value="DNA/RNA polymerases"/>
    <property type="match status" value="1"/>
</dbReference>
<protein>
    <recommendedName>
        <fullName evidence="2">Integrase catalytic domain-containing protein</fullName>
    </recommendedName>
</protein>
<organism evidence="3 4">
    <name type="scientific">Trichinella papuae</name>
    <dbReference type="NCBI Taxonomy" id="268474"/>
    <lineage>
        <taxon>Eukaryota</taxon>
        <taxon>Metazoa</taxon>
        <taxon>Ecdysozoa</taxon>
        <taxon>Nematoda</taxon>
        <taxon>Enoplea</taxon>
        <taxon>Dorylaimia</taxon>
        <taxon>Trichinellida</taxon>
        <taxon>Trichinellidae</taxon>
        <taxon>Trichinella</taxon>
    </lineage>
</organism>
<dbReference type="PROSITE" id="PS50994">
    <property type="entry name" value="INTEGRASE"/>
    <property type="match status" value="1"/>
</dbReference>
<keyword evidence="4" id="KW-1185">Reference proteome</keyword>
<name>A0A0V1MC94_9BILA</name>
<dbReference type="PANTHER" id="PTHR38681">
    <property type="entry name" value="RETROVIRUS-RELATED POL POLYPROTEIN FROM TRANSPOSON 412-LIKE PROTEIN-RELATED"/>
    <property type="match status" value="1"/>
</dbReference>
<comment type="caution">
    <text evidence="3">The sequence shown here is derived from an EMBL/GenBank/DDBJ whole genome shotgun (WGS) entry which is preliminary data.</text>
</comment>
<evidence type="ECO:0000256" key="1">
    <source>
        <dbReference type="SAM" id="MobiDB-lite"/>
    </source>
</evidence>
<evidence type="ECO:0000313" key="3">
    <source>
        <dbReference type="EMBL" id="KRZ69398.1"/>
    </source>
</evidence>
<feature type="domain" description="Integrase catalytic" evidence="2">
    <location>
        <begin position="357"/>
        <end position="480"/>
    </location>
</feature>
<feature type="non-terminal residue" evidence="3">
    <location>
        <position position="1"/>
    </location>
</feature>
<dbReference type="GO" id="GO:0042575">
    <property type="term" value="C:DNA polymerase complex"/>
    <property type="evidence" value="ECO:0007669"/>
    <property type="project" value="UniProtKB-ARBA"/>
</dbReference>
<dbReference type="InterPro" id="IPR012337">
    <property type="entry name" value="RNaseH-like_sf"/>
</dbReference>
<proteinExistence type="predicted"/>
<accession>A0A0V1MC94</accession>
<dbReference type="Proteomes" id="UP000054843">
    <property type="component" value="Unassembled WGS sequence"/>
</dbReference>